<feature type="transmembrane region" description="Helical" evidence="1">
    <location>
        <begin position="15"/>
        <end position="35"/>
    </location>
</feature>
<keyword evidence="3" id="KW-1185">Reference proteome</keyword>
<keyword evidence="1" id="KW-0812">Transmembrane</keyword>
<protein>
    <submittedName>
        <fullName evidence="2">Conjugative transposon protein TraK</fullName>
    </submittedName>
</protein>
<evidence type="ECO:0000313" key="2">
    <source>
        <dbReference type="EMBL" id="GAA4909977.1"/>
    </source>
</evidence>
<dbReference type="InterPro" id="IPR022276">
    <property type="entry name" value="Conjug_transposon_TraK"/>
</dbReference>
<organism evidence="2 3">
    <name type="scientific">Mucilaginibacter defluvii</name>
    <dbReference type="NCBI Taxonomy" id="1196019"/>
    <lineage>
        <taxon>Bacteria</taxon>
        <taxon>Pseudomonadati</taxon>
        <taxon>Bacteroidota</taxon>
        <taxon>Sphingobacteriia</taxon>
        <taxon>Sphingobacteriales</taxon>
        <taxon>Sphingobacteriaceae</taxon>
        <taxon>Mucilaginibacter</taxon>
    </lineage>
</organism>
<reference evidence="3" key="1">
    <citation type="journal article" date="2019" name="Int. J. Syst. Evol. Microbiol.">
        <title>The Global Catalogue of Microorganisms (GCM) 10K type strain sequencing project: providing services to taxonomists for standard genome sequencing and annotation.</title>
        <authorList>
            <consortium name="The Broad Institute Genomics Platform"/>
            <consortium name="The Broad Institute Genome Sequencing Center for Infectious Disease"/>
            <person name="Wu L."/>
            <person name="Ma J."/>
        </authorList>
    </citation>
    <scope>NUCLEOTIDE SEQUENCE [LARGE SCALE GENOMIC DNA]</scope>
    <source>
        <strain evidence="3">JCM 18283</strain>
    </source>
</reference>
<sequence>MFKKLKNIETAFQHVRLFTIVIVICAFAAIGFMAWQQRVGQDQLQKRIYILAGNTSWAANAADKNAYLPVSAKGHVRAFHELFFTLDPDEKANRRNLTRALDMADESARNIYDSLSVSGYYANVIAGNIRQRIVVDSVQVDTKNEPYRFKCFARLTITRATSQVSQSLVTTGELYEAQHSDNNILGLLIRNWKTIENKLLNINNH</sequence>
<dbReference type="NCBIfam" id="TIGR03781">
    <property type="entry name" value="Bac_Flav_CT_K"/>
    <property type="match status" value="1"/>
</dbReference>
<comment type="caution">
    <text evidence="2">The sequence shown here is derived from an EMBL/GenBank/DDBJ whole genome shotgun (WGS) entry which is preliminary data.</text>
</comment>
<accession>A0ABP9FNY0</accession>
<name>A0ABP9FNY0_9SPHI</name>
<proteinExistence type="predicted"/>
<evidence type="ECO:0000313" key="3">
    <source>
        <dbReference type="Proteomes" id="UP001501436"/>
    </source>
</evidence>
<dbReference type="RefSeq" id="WP_345329981.1">
    <property type="nucleotide sequence ID" value="NZ_BAABJI010000001.1"/>
</dbReference>
<gene>
    <name evidence="2" type="primary">traK_2</name>
    <name evidence="2" type="ORF">GCM10023313_11380</name>
</gene>
<dbReference type="EMBL" id="BAABJI010000001">
    <property type="protein sequence ID" value="GAA4909977.1"/>
    <property type="molecule type" value="Genomic_DNA"/>
</dbReference>
<evidence type="ECO:0000256" key="1">
    <source>
        <dbReference type="SAM" id="Phobius"/>
    </source>
</evidence>
<keyword evidence="1" id="KW-1133">Transmembrane helix</keyword>
<keyword evidence="1" id="KW-0472">Membrane</keyword>
<dbReference type="Proteomes" id="UP001501436">
    <property type="component" value="Unassembled WGS sequence"/>
</dbReference>